<keyword evidence="3" id="KW-1185">Reference proteome</keyword>
<proteinExistence type="predicted"/>
<keyword evidence="1" id="KW-0472">Membrane</keyword>
<organism evidence="2 3">
    <name type="scientific">Xanthomarina gelatinilytica</name>
    <dbReference type="NCBI Taxonomy" id="1137281"/>
    <lineage>
        <taxon>Bacteria</taxon>
        <taxon>Pseudomonadati</taxon>
        <taxon>Bacteroidota</taxon>
        <taxon>Flavobacteriia</taxon>
        <taxon>Flavobacteriales</taxon>
        <taxon>Flavobacteriaceae</taxon>
        <taxon>Xanthomarina</taxon>
    </lineage>
</organism>
<sequence length="39" mass="4579">MSNKSDSLNVKHKQFDWRKFFFGLICGLVLGNILKYLFA</sequence>
<evidence type="ECO:0000256" key="1">
    <source>
        <dbReference type="SAM" id="Phobius"/>
    </source>
</evidence>
<dbReference type="AlphaFoldDB" id="M7MG91"/>
<comment type="caution">
    <text evidence="2">The sequence shown here is derived from an EMBL/GenBank/DDBJ whole genome shotgun (WGS) entry which is preliminary data.</text>
</comment>
<name>M7MG91_9FLAO</name>
<keyword evidence="1" id="KW-1133">Transmembrane helix</keyword>
<gene>
    <name evidence="2" type="ORF">D778_01396</name>
</gene>
<accession>M7MG91</accession>
<keyword evidence="1" id="KW-0812">Transmembrane</keyword>
<evidence type="ECO:0000313" key="2">
    <source>
        <dbReference type="EMBL" id="EMQ93810.1"/>
    </source>
</evidence>
<dbReference type="EMBL" id="ANLA01000029">
    <property type="protein sequence ID" value="EMQ93810.1"/>
    <property type="molecule type" value="Genomic_DNA"/>
</dbReference>
<evidence type="ECO:0000313" key="3">
    <source>
        <dbReference type="Proteomes" id="UP000012024"/>
    </source>
</evidence>
<protein>
    <submittedName>
        <fullName evidence="2">Uncharacterized protein</fullName>
    </submittedName>
</protein>
<dbReference type="Proteomes" id="UP000012024">
    <property type="component" value="Unassembled WGS sequence"/>
</dbReference>
<reference evidence="2 3" key="1">
    <citation type="submission" date="2012-12" db="EMBL/GenBank/DDBJ databases">
        <title>Genome assembly of Formosa sp. AK20.</title>
        <authorList>
            <person name="Kumar R."/>
            <person name="Khatri I."/>
            <person name="Vaidya B."/>
            <person name="Subramanian S."/>
            <person name="Pinnaka A."/>
        </authorList>
    </citation>
    <scope>NUCLEOTIDE SEQUENCE [LARGE SCALE GENOMIC DNA]</scope>
    <source>
        <strain evidence="2 3">AK20</strain>
    </source>
</reference>
<feature type="transmembrane region" description="Helical" evidence="1">
    <location>
        <begin position="20"/>
        <end position="38"/>
    </location>
</feature>